<dbReference type="Proteomes" id="UP000801492">
    <property type="component" value="Unassembled WGS sequence"/>
</dbReference>
<gene>
    <name evidence="1" type="ORF">ILUMI_02211</name>
</gene>
<dbReference type="EMBL" id="VTPC01000890">
    <property type="protein sequence ID" value="KAF2903964.1"/>
    <property type="molecule type" value="Genomic_DNA"/>
</dbReference>
<sequence length="277" mass="31291">MEDVPRLNPYYDTRRHFSDQQETTLCDYLQTCANLNHGLPPKAARSLAYELAVTNNIQVPDSCEFLALSVTDIAPNKTTATNLTLVITNTSLDAPSTSSSIAPANNCYERSVTPPRQFIPPHVIQPYPNVKRNVDIRKGRKRRSTQVVTDTPIQNELAEIENAKIAKKMKQSVKRNLSKPTKEKKSPNFRNSETVTMICQLKVKKQRPVKKILQDELTIIFLRRKKDKFVYPAVEDVATADKDDIVLVLPKPLNTGGTARINSYLKFPTDFDAYNVC</sequence>
<accession>A0A8K0DGX5</accession>
<dbReference type="AlphaFoldDB" id="A0A8K0DGX5"/>
<protein>
    <submittedName>
        <fullName evidence="1">Uncharacterized protein</fullName>
    </submittedName>
</protein>
<reference evidence="1" key="1">
    <citation type="submission" date="2019-08" db="EMBL/GenBank/DDBJ databases">
        <title>The genome of the North American firefly Photinus pyralis.</title>
        <authorList>
            <consortium name="Photinus pyralis genome working group"/>
            <person name="Fallon T.R."/>
            <person name="Sander Lower S.E."/>
            <person name="Weng J.-K."/>
        </authorList>
    </citation>
    <scope>NUCLEOTIDE SEQUENCE</scope>
    <source>
        <strain evidence="1">TRF0915ILg1</strain>
        <tissue evidence="1">Whole body</tissue>
    </source>
</reference>
<evidence type="ECO:0000313" key="1">
    <source>
        <dbReference type="EMBL" id="KAF2903964.1"/>
    </source>
</evidence>
<comment type="caution">
    <text evidence="1">The sequence shown here is derived from an EMBL/GenBank/DDBJ whole genome shotgun (WGS) entry which is preliminary data.</text>
</comment>
<dbReference type="OrthoDB" id="6783309at2759"/>
<organism evidence="1 2">
    <name type="scientific">Ignelater luminosus</name>
    <name type="common">Cucubano</name>
    <name type="synonym">Pyrophorus luminosus</name>
    <dbReference type="NCBI Taxonomy" id="2038154"/>
    <lineage>
        <taxon>Eukaryota</taxon>
        <taxon>Metazoa</taxon>
        <taxon>Ecdysozoa</taxon>
        <taxon>Arthropoda</taxon>
        <taxon>Hexapoda</taxon>
        <taxon>Insecta</taxon>
        <taxon>Pterygota</taxon>
        <taxon>Neoptera</taxon>
        <taxon>Endopterygota</taxon>
        <taxon>Coleoptera</taxon>
        <taxon>Polyphaga</taxon>
        <taxon>Elateriformia</taxon>
        <taxon>Elateroidea</taxon>
        <taxon>Elateridae</taxon>
        <taxon>Agrypninae</taxon>
        <taxon>Pyrophorini</taxon>
        <taxon>Ignelater</taxon>
    </lineage>
</organism>
<proteinExistence type="predicted"/>
<name>A0A8K0DGX5_IGNLU</name>
<evidence type="ECO:0000313" key="2">
    <source>
        <dbReference type="Proteomes" id="UP000801492"/>
    </source>
</evidence>
<keyword evidence="2" id="KW-1185">Reference proteome</keyword>